<gene>
    <name evidence="1" type="ORF">FC60_GL001123</name>
</gene>
<keyword evidence="2" id="KW-1185">Reference proteome</keyword>
<name>A0A0R1VCW1_9LACO</name>
<dbReference type="EMBL" id="AZFN01000003">
    <property type="protein sequence ID" value="KRM03342.1"/>
    <property type="molecule type" value="Genomic_DNA"/>
</dbReference>
<dbReference type="RefSeq" id="WP_056936731.1">
    <property type="nucleotide sequence ID" value="NZ_AZFN01000003.1"/>
</dbReference>
<accession>A0A0R1VCW1</accession>
<organism evidence="1 2">
    <name type="scientific">Limosilactobacillus gastricus DSM 16045</name>
    <dbReference type="NCBI Taxonomy" id="1423749"/>
    <lineage>
        <taxon>Bacteria</taxon>
        <taxon>Bacillati</taxon>
        <taxon>Bacillota</taxon>
        <taxon>Bacilli</taxon>
        <taxon>Lactobacillales</taxon>
        <taxon>Lactobacillaceae</taxon>
        <taxon>Limosilactobacillus</taxon>
    </lineage>
</organism>
<dbReference type="AlphaFoldDB" id="A0A0R1VCW1"/>
<protein>
    <submittedName>
        <fullName evidence="1">Uncharacterized protein</fullName>
    </submittedName>
</protein>
<dbReference type="PATRIC" id="fig|1423749.3.peg.1146"/>
<evidence type="ECO:0000313" key="2">
    <source>
        <dbReference type="Proteomes" id="UP000051739"/>
    </source>
</evidence>
<dbReference type="Proteomes" id="UP000051739">
    <property type="component" value="Unassembled WGS sequence"/>
</dbReference>
<proteinExistence type="predicted"/>
<evidence type="ECO:0000313" key="1">
    <source>
        <dbReference type="EMBL" id="KRM03342.1"/>
    </source>
</evidence>
<sequence>MKRKELVQAWHQLAHWSLVNQRGQEESFQEIKLRQTLKTLHLQAEAAFLIGAIELKIVQNNLHTTTAISQAILQVLHEQGYVIEAEEYKDQQRFQQYKLA</sequence>
<comment type="caution">
    <text evidence="1">The sequence shown here is derived from an EMBL/GenBank/DDBJ whole genome shotgun (WGS) entry which is preliminary data.</text>
</comment>
<reference evidence="1 2" key="1">
    <citation type="journal article" date="2015" name="Genome Announc.">
        <title>Expanding the biotechnology potential of lactobacilli through comparative genomics of 213 strains and associated genera.</title>
        <authorList>
            <person name="Sun Z."/>
            <person name="Harris H.M."/>
            <person name="McCann A."/>
            <person name="Guo C."/>
            <person name="Argimon S."/>
            <person name="Zhang W."/>
            <person name="Yang X."/>
            <person name="Jeffery I.B."/>
            <person name="Cooney J.C."/>
            <person name="Kagawa T.F."/>
            <person name="Liu W."/>
            <person name="Song Y."/>
            <person name="Salvetti E."/>
            <person name="Wrobel A."/>
            <person name="Rasinkangas P."/>
            <person name="Parkhill J."/>
            <person name="Rea M.C."/>
            <person name="O'Sullivan O."/>
            <person name="Ritari J."/>
            <person name="Douillard F.P."/>
            <person name="Paul Ross R."/>
            <person name="Yang R."/>
            <person name="Briner A.E."/>
            <person name="Felis G.E."/>
            <person name="de Vos W.M."/>
            <person name="Barrangou R."/>
            <person name="Klaenhammer T.R."/>
            <person name="Caufield P.W."/>
            <person name="Cui Y."/>
            <person name="Zhang H."/>
            <person name="O'Toole P.W."/>
        </authorList>
    </citation>
    <scope>NUCLEOTIDE SEQUENCE [LARGE SCALE GENOMIC DNA]</scope>
    <source>
        <strain evidence="1 2">DSM 16045</strain>
    </source>
</reference>